<keyword evidence="3" id="KW-0964">Secreted</keyword>
<evidence type="ECO:0000256" key="5">
    <source>
        <dbReference type="SAM" id="MobiDB-lite"/>
    </source>
</evidence>
<dbReference type="InterPro" id="IPR011049">
    <property type="entry name" value="Serralysin-like_metalloprot_C"/>
</dbReference>
<dbReference type="Pfam" id="PF08548">
    <property type="entry name" value="Peptidase_M10_C"/>
    <property type="match status" value="1"/>
</dbReference>
<dbReference type="InterPro" id="IPR013858">
    <property type="entry name" value="Peptidase_M10B_C"/>
</dbReference>
<dbReference type="PANTHER" id="PTHR38340">
    <property type="entry name" value="S-LAYER PROTEIN"/>
    <property type="match status" value="1"/>
</dbReference>
<evidence type="ECO:0000256" key="4">
    <source>
        <dbReference type="ARBA" id="ARBA00022737"/>
    </source>
</evidence>
<dbReference type="InterPro" id="IPR001343">
    <property type="entry name" value="Hemolysn_Ca-bd"/>
</dbReference>
<organism evidence="7 8">
    <name type="scientific">Sinorhizobium garamanticum</name>
    <dbReference type="NCBI Taxonomy" id="680247"/>
    <lineage>
        <taxon>Bacteria</taxon>
        <taxon>Pseudomonadati</taxon>
        <taxon>Pseudomonadota</taxon>
        <taxon>Alphaproteobacteria</taxon>
        <taxon>Hyphomicrobiales</taxon>
        <taxon>Rhizobiaceae</taxon>
        <taxon>Sinorhizobium/Ensifer group</taxon>
        <taxon>Sinorhizobium</taxon>
    </lineage>
</organism>
<gene>
    <name evidence="7" type="ORF">PZN02_005771</name>
</gene>
<dbReference type="Pfam" id="PF00353">
    <property type="entry name" value="HemolysinCabind"/>
    <property type="match status" value="1"/>
</dbReference>
<comment type="cofactor">
    <cofactor evidence="1">
        <name>Ca(2+)</name>
        <dbReference type="ChEBI" id="CHEBI:29108"/>
    </cofactor>
</comment>
<dbReference type="PANTHER" id="PTHR38340:SF1">
    <property type="entry name" value="S-LAYER PROTEIN"/>
    <property type="match status" value="1"/>
</dbReference>
<evidence type="ECO:0000259" key="6">
    <source>
        <dbReference type="Pfam" id="PF08548"/>
    </source>
</evidence>
<protein>
    <submittedName>
        <fullName evidence="7">M10 family metallopeptidase C-terminal domain-containing protein</fullName>
    </submittedName>
</protein>
<dbReference type="SUPFAM" id="SSF51120">
    <property type="entry name" value="beta-Roll"/>
    <property type="match status" value="1"/>
</dbReference>
<dbReference type="InterPro" id="IPR018511">
    <property type="entry name" value="Hemolysin-typ_Ca-bd_CS"/>
</dbReference>
<reference evidence="7 8" key="1">
    <citation type="submission" date="2023-03" db="EMBL/GenBank/DDBJ databases">
        <authorList>
            <person name="Kaur S."/>
            <person name="Espinosa-Saiz D."/>
            <person name="Velazquez E."/>
            <person name="Menendez E."/>
            <person name="diCenzo G.C."/>
        </authorList>
    </citation>
    <scope>NUCLEOTIDE SEQUENCE [LARGE SCALE GENOMIC DNA]</scope>
    <source>
        <strain evidence="7 8">LMG 24692</strain>
    </source>
</reference>
<evidence type="ECO:0000256" key="2">
    <source>
        <dbReference type="ARBA" id="ARBA00004613"/>
    </source>
</evidence>
<keyword evidence="4" id="KW-0677">Repeat</keyword>
<dbReference type="EMBL" id="CP120374">
    <property type="protein sequence ID" value="WEX91348.1"/>
    <property type="molecule type" value="Genomic_DNA"/>
</dbReference>
<feature type="compositionally biased region" description="Polar residues" evidence="5">
    <location>
        <begin position="16"/>
        <end position="29"/>
    </location>
</feature>
<proteinExistence type="predicted"/>
<evidence type="ECO:0000313" key="7">
    <source>
        <dbReference type="EMBL" id="WEX91348.1"/>
    </source>
</evidence>
<dbReference type="PRINTS" id="PR00313">
    <property type="entry name" value="CABNDNGRPT"/>
</dbReference>
<dbReference type="Gene3D" id="2.150.10.10">
    <property type="entry name" value="Serralysin-like metalloprotease, C-terminal"/>
    <property type="match status" value="1"/>
</dbReference>
<evidence type="ECO:0000256" key="3">
    <source>
        <dbReference type="ARBA" id="ARBA00022525"/>
    </source>
</evidence>
<comment type="subcellular location">
    <subcellularLocation>
        <location evidence="2">Secreted</location>
    </subcellularLocation>
</comment>
<sequence length="164" mass="16978">MIPDGFEPARTGGTSGNDTITGRSGSDTLNGGAGNDRVSGGDGNDAIIGGQGADALYGGAGADKFVFKSQMDSTTTSRDTIYDFNYAAGDRIDLSAIDANTAAAGNQAFVFIGSSAFSGKAGELRYVKQDSDTYVYADLNGDKKADFLLHLDDPLTITASYFLL</sequence>
<feature type="domain" description="Peptidase M10 serralysin C-terminal" evidence="6">
    <location>
        <begin position="40"/>
        <end position="151"/>
    </location>
</feature>
<dbReference type="Proteomes" id="UP001229355">
    <property type="component" value="Chromosome 2"/>
</dbReference>
<accession>A0ABY8DQX5</accession>
<evidence type="ECO:0000313" key="8">
    <source>
        <dbReference type="Proteomes" id="UP001229355"/>
    </source>
</evidence>
<dbReference type="InterPro" id="IPR050557">
    <property type="entry name" value="RTX_toxin/Mannuronan_C5-epim"/>
</dbReference>
<keyword evidence="8" id="KW-1185">Reference proteome</keyword>
<name>A0ABY8DQX5_9HYPH</name>
<feature type="region of interest" description="Disordered" evidence="5">
    <location>
        <begin position="1"/>
        <end position="45"/>
    </location>
</feature>
<evidence type="ECO:0000256" key="1">
    <source>
        <dbReference type="ARBA" id="ARBA00001913"/>
    </source>
</evidence>
<dbReference type="PROSITE" id="PS00330">
    <property type="entry name" value="HEMOLYSIN_CALCIUM"/>
    <property type="match status" value="1"/>
</dbReference>